<evidence type="ECO:0000256" key="5">
    <source>
        <dbReference type="SAM" id="MobiDB-lite"/>
    </source>
</evidence>
<reference evidence="9" key="1">
    <citation type="submission" date="2018-06" db="EMBL/GenBank/DDBJ databases">
        <authorList>
            <person name="Guldener U."/>
        </authorList>
    </citation>
    <scope>NUCLEOTIDE SEQUENCE [LARGE SCALE GENOMIC DNA]</scope>
    <source>
        <strain evidence="9">UTAD17</strain>
    </source>
</reference>
<feature type="transmembrane region" description="Helical" evidence="6">
    <location>
        <begin position="886"/>
        <end position="907"/>
    </location>
</feature>
<name>A0A376BAW0_9ASCO</name>
<dbReference type="PANTHER" id="PTHR47804">
    <property type="entry name" value="60S RIBOSOMAL PROTEIN L19"/>
    <property type="match status" value="1"/>
</dbReference>
<dbReference type="PRINTS" id="PR02047">
    <property type="entry name" value="BREFELDNASP4"/>
</dbReference>
<evidence type="ECO:0000259" key="7">
    <source>
        <dbReference type="Pfam" id="PF10334"/>
    </source>
</evidence>
<evidence type="ECO:0000256" key="2">
    <source>
        <dbReference type="ARBA" id="ARBA00022692"/>
    </source>
</evidence>
<dbReference type="EMBL" id="UFAJ01000911">
    <property type="protein sequence ID" value="SSD61813.1"/>
    <property type="molecule type" value="Genomic_DNA"/>
</dbReference>
<feature type="transmembrane region" description="Helical" evidence="6">
    <location>
        <begin position="860"/>
        <end position="880"/>
    </location>
</feature>
<feature type="region of interest" description="Disordered" evidence="5">
    <location>
        <begin position="74"/>
        <end position="100"/>
    </location>
</feature>
<feature type="transmembrane region" description="Helical" evidence="6">
    <location>
        <begin position="914"/>
        <end position="933"/>
    </location>
</feature>
<dbReference type="Proteomes" id="UP000262825">
    <property type="component" value="Unassembled WGS sequence"/>
</dbReference>
<evidence type="ECO:0000256" key="3">
    <source>
        <dbReference type="ARBA" id="ARBA00022989"/>
    </source>
</evidence>
<feature type="compositionally biased region" description="Low complexity" evidence="5">
    <location>
        <begin position="85"/>
        <end position="99"/>
    </location>
</feature>
<evidence type="ECO:0000256" key="1">
    <source>
        <dbReference type="ARBA" id="ARBA00004141"/>
    </source>
</evidence>
<dbReference type="AlphaFoldDB" id="A0A376BAW0"/>
<evidence type="ECO:0000256" key="6">
    <source>
        <dbReference type="SAM" id="Phobius"/>
    </source>
</evidence>
<dbReference type="PANTHER" id="PTHR47804:SF3">
    <property type="entry name" value="PROTEIN BRE4"/>
    <property type="match status" value="1"/>
</dbReference>
<feature type="domain" description="DUF2421" evidence="7">
    <location>
        <begin position="969"/>
        <end position="1202"/>
    </location>
</feature>
<proteinExistence type="predicted"/>
<feature type="transmembrane region" description="Helical" evidence="6">
    <location>
        <begin position="809"/>
        <end position="826"/>
    </location>
</feature>
<comment type="subcellular location">
    <subcellularLocation>
        <location evidence="1">Membrane</location>
        <topology evidence="1">Multi-pass membrane protein</topology>
    </subcellularLocation>
</comment>
<feature type="compositionally biased region" description="Polar residues" evidence="5">
    <location>
        <begin position="74"/>
        <end position="84"/>
    </location>
</feature>
<keyword evidence="4 6" id="KW-0472">Membrane</keyword>
<evidence type="ECO:0000313" key="9">
    <source>
        <dbReference type="Proteomes" id="UP000262825"/>
    </source>
</evidence>
<organism evidence="8 9">
    <name type="scientific">Saccharomycodes ludwigii</name>
    <dbReference type="NCBI Taxonomy" id="36035"/>
    <lineage>
        <taxon>Eukaryota</taxon>
        <taxon>Fungi</taxon>
        <taxon>Dikarya</taxon>
        <taxon>Ascomycota</taxon>
        <taxon>Saccharomycotina</taxon>
        <taxon>Saccharomycetes</taxon>
        <taxon>Saccharomycodales</taxon>
        <taxon>Saccharomycodaceae</taxon>
        <taxon>Saccharomycodes</taxon>
    </lineage>
</organism>
<dbReference type="InterPro" id="IPR052430">
    <property type="entry name" value="IVT-Associated"/>
</dbReference>
<dbReference type="InterPro" id="IPR018820">
    <property type="entry name" value="BRE4-related_DUF2421"/>
</dbReference>
<feature type="transmembrane region" description="Helical" evidence="6">
    <location>
        <begin position="939"/>
        <end position="965"/>
    </location>
</feature>
<gene>
    <name evidence="8" type="ORF">SCODWIG_03574</name>
</gene>
<feature type="compositionally biased region" description="Low complexity" evidence="5">
    <location>
        <begin position="529"/>
        <end position="557"/>
    </location>
</feature>
<keyword evidence="3 6" id="KW-1133">Transmembrane helix</keyword>
<dbReference type="InterPro" id="IPR023244">
    <property type="entry name" value="Brefeldin_A-sensitivity_4"/>
</dbReference>
<sequence length="1206" mass="138744">MPTSIMDGPIANSTNKKTAIKNNSNINITSLTFKENTLNSNSNAHTTRPSSSNIENNILTGSYTQQSFLKLSGIGKQSESSTNLPSHSHQIPPSSSVPPNNFLKLTPLTPFQRQLHDTGSKSNNISPFHSRTSFSQIKLDKLVGDTPIDYIDDYGLEELRNGFFDPIFSKHLKLPRRSHSYTSNNELNGNKKNSGLFGYFGFWNNSILNFFQIEYRNFLNHYRCIIKYFMAFFIAMVLCVIPKCGKWIGGSYRFFLVFSVLVHHPARTIGIQLEMTLWSILGSVLGLGWGSLAWFVSTCSKTIVDHQGGVLFTSLFLGVTVATFFRTKYPRLLYITISFTIVLIFTSCSHILNFHGHALEEQAAMIPNSKGYYYHYMPWKNMWDFGIAYLFGMILCLLISICILPELGGAPLIDAFNQTFQDLDNFLTAIIDPNCCNDLDTLENLKRKVIDCMNITLTESFREFSNQLKFNRFREDYLRKLRNGLTNCISPLRCIPLDNSLIFNTIDLKELKKTVSSQEKFQELEKNGRNNNENNNNINSDNTTFTSDDDQSIISTSGNPTPLPKFNSSMAPTPSDVYISVLKKHFQKPIFRLITAMSKSLELNKTLLLNKKQKNKKQECICLTNDIKRAIYNIDSAYREYTKTDFFCRELLSDTNSIKIFLFLRYLRQSAKYLVITNETLEDLLESECFTRILLPKYPLKRALNRLPKRCFVDQGAGNVLDYYQTKQDVDDAFEQIYNIYTSKHKVWEDTKGEDTKGETTKGGNNKLVYDKHTRAIDHTDFNFHTTTNRFRYKLWGLTCVLFGVEMKWALKISTIVTFICIPGWLLQSYRWYQSFQCWTGAILFCILADDRNSGTWPSLFRRSMCCLIGIFWGWCANQARHFSSPYVIVTFGSILCVVYAHNFFVYGNTKSSFTALFAFTVISLEPISSNTFKPDTAYIWKCTWVTGLSLFLCCILSIPVTWMLGSFSARTELRLAVSSLLSHVSQSYQSVTDRYLYRDIDDEPTELTLRLSNIREIRLSQSIMAIKDLLTKADIEPYYLHKFNGETYKEIIQTCEFLTEKIIQARLSGKYFRIWELDSDAHSTRALLSLRRDSVSSVIFVFYMLSNCFRSKNKLPPFLPDPILARKKLYDFLSKFEQLHQMTNDDNKKSISRTSENNADLDDYEKSHWREVHSLAFASAFTDITVGLQKLIHLSKELLGEEKTW</sequence>
<evidence type="ECO:0000256" key="4">
    <source>
        <dbReference type="ARBA" id="ARBA00023136"/>
    </source>
</evidence>
<dbReference type="Pfam" id="PF10334">
    <property type="entry name" value="BRE4"/>
    <property type="match status" value="1"/>
</dbReference>
<evidence type="ECO:0000313" key="8">
    <source>
        <dbReference type="EMBL" id="SSD61813.1"/>
    </source>
</evidence>
<dbReference type="GO" id="GO:0016020">
    <property type="term" value="C:membrane"/>
    <property type="evidence" value="ECO:0007669"/>
    <property type="project" value="UniProtKB-SubCell"/>
</dbReference>
<keyword evidence="9" id="KW-1185">Reference proteome</keyword>
<keyword evidence="2 6" id="KW-0812">Transmembrane</keyword>
<feature type="transmembrane region" description="Helical" evidence="6">
    <location>
        <begin position="332"/>
        <end position="352"/>
    </location>
</feature>
<protein>
    <submittedName>
        <fullName evidence="8">Related to Protein BRE4</fullName>
    </submittedName>
</protein>
<feature type="transmembrane region" description="Helical" evidence="6">
    <location>
        <begin position="308"/>
        <end position="325"/>
    </location>
</feature>
<feature type="transmembrane region" description="Helical" evidence="6">
    <location>
        <begin position="276"/>
        <end position="296"/>
    </location>
</feature>
<feature type="transmembrane region" description="Helical" evidence="6">
    <location>
        <begin position="386"/>
        <end position="404"/>
    </location>
</feature>
<feature type="transmembrane region" description="Helical" evidence="6">
    <location>
        <begin position="225"/>
        <end position="241"/>
    </location>
</feature>
<accession>A0A376BAW0</accession>
<feature type="region of interest" description="Disordered" evidence="5">
    <location>
        <begin position="522"/>
        <end position="567"/>
    </location>
</feature>
<dbReference type="VEuPathDB" id="FungiDB:SCODWIG_03574"/>